<feature type="region of interest" description="Disordered" evidence="1">
    <location>
        <begin position="105"/>
        <end position="133"/>
    </location>
</feature>
<evidence type="ECO:0000256" key="2">
    <source>
        <dbReference type="SAM" id="Phobius"/>
    </source>
</evidence>
<feature type="compositionally biased region" description="Polar residues" evidence="1">
    <location>
        <begin position="172"/>
        <end position="190"/>
    </location>
</feature>
<dbReference type="PANTHER" id="PTHR39614:SF2">
    <property type="entry name" value="INTEGRAL MEMBRANE PROTEIN"/>
    <property type="match status" value="1"/>
</dbReference>
<keyword evidence="2" id="KW-0812">Transmembrane</keyword>
<feature type="transmembrane region" description="Helical" evidence="2">
    <location>
        <begin position="76"/>
        <end position="97"/>
    </location>
</feature>
<dbReference type="Pfam" id="PF20684">
    <property type="entry name" value="Fung_rhodopsin"/>
    <property type="match status" value="1"/>
</dbReference>
<dbReference type="Proteomes" id="UP001140560">
    <property type="component" value="Unassembled WGS sequence"/>
</dbReference>
<accession>A0A9W8XZ38</accession>
<sequence length="258" mass="28796">MEPIGALDMVTEVFIFLIAVQLVWTLQMRLQAKLIVILAFSARLPVIVAAGTRLHYLHEKLVGDNDTFEYIVAAQWQMGYAIMSSTITGMGPFLRPFNKEYTTDYKRSGFGPSSQRSSQPEETDTGPVLRPRTSWMSQSYLMETLPSRRGSKATLPGSAKPIAHTNPPASHMSKTSTSSTLEPAQRSPTSHAPMKLTADEQFQPAERFRRHEADVWVGARSMSIGRNKATKAEGDEFRLAIGKRTEFKIEVDRASRCT</sequence>
<keyword evidence="5" id="KW-1185">Reference proteome</keyword>
<evidence type="ECO:0000259" key="3">
    <source>
        <dbReference type="Pfam" id="PF20684"/>
    </source>
</evidence>
<proteinExistence type="predicted"/>
<gene>
    <name evidence="4" type="ORF">N0V83_009750</name>
</gene>
<comment type="caution">
    <text evidence="4">The sequence shown here is derived from an EMBL/GenBank/DDBJ whole genome shotgun (WGS) entry which is preliminary data.</text>
</comment>
<feature type="region of interest" description="Disordered" evidence="1">
    <location>
        <begin position="147"/>
        <end position="195"/>
    </location>
</feature>
<evidence type="ECO:0000256" key="1">
    <source>
        <dbReference type="SAM" id="MobiDB-lite"/>
    </source>
</evidence>
<keyword evidence="2" id="KW-1133">Transmembrane helix</keyword>
<evidence type="ECO:0000313" key="5">
    <source>
        <dbReference type="Proteomes" id="UP001140560"/>
    </source>
</evidence>
<feature type="domain" description="Rhodopsin" evidence="3">
    <location>
        <begin position="5"/>
        <end position="78"/>
    </location>
</feature>
<dbReference type="EMBL" id="JAPEUY010000019">
    <property type="protein sequence ID" value="KAJ4363457.1"/>
    <property type="molecule type" value="Genomic_DNA"/>
</dbReference>
<keyword evidence="2" id="KW-0472">Membrane</keyword>
<feature type="transmembrane region" description="Helical" evidence="2">
    <location>
        <begin position="6"/>
        <end position="27"/>
    </location>
</feature>
<feature type="compositionally biased region" description="Polar residues" evidence="1">
    <location>
        <begin position="111"/>
        <end position="120"/>
    </location>
</feature>
<organism evidence="4 5">
    <name type="scientific">Neocucurbitaria cava</name>
    <dbReference type="NCBI Taxonomy" id="798079"/>
    <lineage>
        <taxon>Eukaryota</taxon>
        <taxon>Fungi</taxon>
        <taxon>Dikarya</taxon>
        <taxon>Ascomycota</taxon>
        <taxon>Pezizomycotina</taxon>
        <taxon>Dothideomycetes</taxon>
        <taxon>Pleosporomycetidae</taxon>
        <taxon>Pleosporales</taxon>
        <taxon>Pleosporineae</taxon>
        <taxon>Cucurbitariaceae</taxon>
        <taxon>Neocucurbitaria</taxon>
    </lineage>
</organism>
<reference evidence="4" key="1">
    <citation type="submission" date="2022-10" db="EMBL/GenBank/DDBJ databases">
        <title>Tapping the CABI collections for fungal endophytes: first genome assemblies for Collariella, Neodidymelliopsis, Ascochyta clinopodiicola, Didymella pomorum, Didymosphaeria variabile, Neocosmospora piperis and Neocucurbitaria cava.</title>
        <authorList>
            <person name="Hill R."/>
        </authorList>
    </citation>
    <scope>NUCLEOTIDE SEQUENCE</scope>
    <source>
        <strain evidence="4">IMI 356814</strain>
    </source>
</reference>
<name>A0A9W8XZ38_9PLEO</name>
<feature type="transmembrane region" description="Helical" evidence="2">
    <location>
        <begin position="34"/>
        <end position="56"/>
    </location>
</feature>
<dbReference type="AlphaFoldDB" id="A0A9W8XZ38"/>
<dbReference type="OrthoDB" id="3918601at2759"/>
<dbReference type="InterPro" id="IPR049326">
    <property type="entry name" value="Rhodopsin_dom_fungi"/>
</dbReference>
<protein>
    <recommendedName>
        <fullName evidence="3">Rhodopsin domain-containing protein</fullName>
    </recommendedName>
</protein>
<evidence type="ECO:0000313" key="4">
    <source>
        <dbReference type="EMBL" id="KAJ4363457.1"/>
    </source>
</evidence>
<dbReference type="PANTHER" id="PTHR39614">
    <property type="entry name" value="INTEGRAL MEMBRANE PROTEIN"/>
    <property type="match status" value="1"/>
</dbReference>